<dbReference type="GO" id="GO:0005975">
    <property type="term" value="P:carbohydrate metabolic process"/>
    <property type="evidence" value="ECO:0007669"/>
    <property type="project" value="InterPro"/>
</dbReference>
<dbReference type="Gene3D" id="3.40.30.10">
    <property type="entry name" value="Glutaredoxin"/>
    <property type="match status" value="1"/>
</dbReference>
<feature type="domain" description="Spermatogenesis-associated protein 20-like TRX" evidence="1">
    <location>
        <begin position="88"/>
        <end position="248"/>
    </location>
</feature>
<evidence type="ECO:0000313" key="2">
    <source>
        <dbReference type="EMBL" id="CCG07703.1"/>
    </source>
</evidence>
<dbReference type="STRING" id="1150469.RSPPHO_01077"/>
<gene>
    <name evidence="2" type="ORF">RSPPHO_01077</name>
</gene>
<dbReference type="InterPro" id="IPR036249">
    <property type="entry name" value="Thioredoxin-like_sf"/>
</dbReference>
<dbReference type="PANTHER" id="PTHR42899:SF1">
    <property type="entry name" value="SPERMATOGENESIS-ASSOCIATED PROTEIN 20"/>
    <property type="match status" value="1"/>
</dbReference>
<evidence type="ECO:0000313" key="3">
    <source>
        <dbReference type="Proteomes" id="UP000033220"/>
    </source>
</evidence>
<name>H6SS24_PARPM</name>
<evidence type="ECO:0000259" key="1">
    <source>
        <dbReference type="Pfam" id="PF03190"/>
    </source>
</evidence>
<dbReference type="EMBL" id="HE663493">
    <property type="protein sequence ID" value="CCG07703.1"/>
    <property type="molecule type" value="Genomic_DNA"/>
</dbReference>
<dbReference type="KEGG" id="rpm:RSPPHO_01077"/>
<dbReference type="PIRSF" id="PIRSF006402">
    <property type="entry name" value="UCP006402_thioredoxin"/>
    <property type="match status" value="1"/>
</dbReference>
<dbReference type="eggNOG" id="COG1331">
    <property type="taxonomic scope" value="Bacteria"/>
</dbReference>
<keyword evidence="3" id="KW-1185">Reference proteome</keyword>
<dbReference type="Proteomes" id="UP000033220">
    <property type="component" value="Chromosome DSM 122"/>
</dbReference>
<protein>
    <recommendedName>
        <fullName evidence="1">Spermatogenesis-associated protein 20-like TRX domain-containing protein</fullName>
    </recommendedName>
</protein>
<dbReference type="PANTHER" id="PTHR42899">
    <property type="entry name" value="SPERMATOGENESIS-ASSOCIATED PROTEIN 20"/>
    <property type="match status" value="1"/>
</dbReference>
<dbReference type="HOGENOM" id="CLU_014051_4_0_5"/>
<dbReference type="PATRIC" id="fig|1150469.3.peg.1226"/>
<dbReference type="InterPro" id="IPR008928">
    <property type="entry name" value="6-hairpin_glycosidase_sf"/>
</dbReference>
<dbReference type="Pfam" id="PF03190">
    <property type="entry name" value="Thioredox_DsbH"/>
    <property type="match status" value="1"/>
</dbReference>
<proteinExistence type="predicted"/>
<dbReference type="InterPro" id="IPR024705">
    <property type="entry name" value="Ssp411"/>
</dbReference>
<dbReference type="Gene3D" id="1.50.10.10">
    <property type="match status" value="1"/>
</dbReference>
<dbReference type="CDD" id="cd02955">
    <property type="entry name" value="SSP411"/>
    <property type="match status" value="1"/>
</dbReference>
<organism evidence="2 3">
    <name type="scientific">Pararhodospirillum photometricum DSM 122</name>
    <dbReference type="NCBI Taxonomy" id="1150469"/>
    <lineage>
        <taxon>Bacteria</taxon>
        <taxon>Pseudomonadati</taxon>
        <taxon>Pseudomonadota</taxon>
        <taxon>Alphaproteobacteria</taxon>
        <taxon>Rhodospirillales</taxon>
        <taxon>Rhodospirillaceae</taxon>
        <taxon>Pararhodospirillum</taxon>
    </lineage>
</organism>
<dbReference type="InterPro" id="IPR004879">
    <property type="entry name" value="Ssp411-like_TRX"/>
</dbReference>
<dbReference type="SUPFAM" id="SSF48208">
    <property type="entry name" value="Six-hairpin glycosidases"/>
    <property type="match status" value="1"/>
</dbReference>
<dbReference type="AlphaFoldDB" id="H6SS24"/>
<reference evidence="2 3" key="1">
    <citation type="submission" date="2012-02" db="EMBL/GenBank/DDBJ databases">
        <title>Shotgun genome sequence of Phaeospirillum photometricum DSM 122.</title>
        <authorList>
            <person name="Duquesne K."/>
            <person name="Sturgis J."/>
        </authorList>
    </citation>
    <scope>NUCLEOTIDE SEQUENCE [LARGE SCALE GENOMIC DNA]</scope>
    <source>
        <strain evidence="3">DSM122</strain>
    </source>
</reference>
<accession>H6SS24</accession>
<sequence length="742" mass="81632">MREAAMRSCICCTRASWSGAILGRPRKARASSGVHSTSTVIFIVPSLDRAGWSGGCMTIRRIQTAVKDVSRSPTPFPRLFRELAMSRNRLGEETSPYLRQHRTHPVHWAPWGPEAFAEARATHRPILLSVGYAACHWCHVMAHESFEDPAVADIVNALFVPVKVDREERPDIDAFYQAALAATGQPGGWPLTVFLTPEGKPFAGGTYFPPEPRQGRPGFVEVLKMVSNFARSHPEDMDRQADALTEALRPHPPEGAREGGRLEDLDAAVRALLAHIDPEHGGLGGAPKFPMPAVFALMHRVAHRTDDPGLGHAVTHSLTRMAQGGLYDHLAGGFARYATDAAWQIPHFEKMLYDNALLIELMTEVWRSTRDPLLARRVRQTVAWLDREMSAENGAFAASLDADNEAGEGGFALWSVGEIKALLGPLAPAFMEAYGVTPEGTWEGHNILHRAGPLLDADAETALEEHLASARDLLWRAREHRPRPARDDKVLADWNGLVIAALARAGLVFGEPAWIARARHAWEGILATMTRPDHRLGHSLCHGRLQAEAMLEDYAGLMRAGLALYEITGEAPFLEQVLAWANTVEGDYRDDDSPGYCQTARSAQDLPWRPRSFTDTATPSGTGLLLQAYARLFHLTGDLVWRERIDTVVRPAGEALLRQFPYTASVLQAVDFLETGLLVTLEGTDPAWEAALSQARHGAFTVRRLPNTIKSPRATVCRDGVCGPPLTTPESLRQALDHFLSR</sequence>
<dbReference type="InterPro" id="IPR012341">
    <property type="entry name" value="6hp_glycosidase-like_sf"/>
</dbReference>
<dbReference type="SUPFAM" id="SSF52833">
    <property type="entry name" value="Thioredoxin-like"/>
    <property type="match status" value="1"/>
</dbReference>